<dbReference type="InterPro" id="IPR052155">
    <property type="entry name" value="Biofilm_reg_signaling"/>
</dbReference>
<dbReference type="SMART" id="SM00091">
    <property type="entry name" value="PAS"/>
    <property type="match status" value="1"/>
</dbReference>
<reference evidence="6" key="1">
    <citation type="submission" date="2016-10" db="EMBL/GenBank/DDBJ databases">
        <authorList>
            <person name="de Groot N.N."/>
        </authorList>
    </citation>
    <scope>NUCLEOTIDE SEQUENCE</scope>
    <source>
        <strain evidence="6">DSM 24743</strain>
    </source>
</reference>
<feature type="transmembrane region" description="Helical" evidence="1">
    <location>
        <begin position="217"/>
        <end position="237"/>
    </location>
</feature>
<dbReference type="STRING" id="1215089.BBI08_05470"/>
<feature type="transmembrane region" description="Helical" evidence="1">
    <location>
        <begin position="80"/>
        <end position="99"/>
    </location>
</feature>
<evidence type="ECO:0000259" key="3">
    <source>
        <dbReference type="PROSITE" id="PS50883"/>
    </source>
</evidence>
<name>A0A1C7DPN5_9BACL</name>
<dbReference type="CDD" id="cd00130">
    <property type="entry name" value="PAS"/>
    <property type="match status" value="1"/>
</dbReference>
<keyword evidence="1" id="KW-0472">Membrane</keyword>
<dbReference type="PANTHER" id="PTHR44757">
    <property type="entry name" value="DIGUANYLATE CYCLASE DGCP"/>
    <property type="match status" value="1"/>
</dbReference>
<dbReference type="PANTHER" id="PTHR44757:SF2">
    <property type="entry name" value="BIOFILM ARCHITECTURE MAINTENANCE PROTEIN MBAA"/>
    <property type="match status" value="1"/>
</dbReference>
<proteinExistence type="predicted"/>
<keyword evidence="1" id="KW-0812">Transmembrane</keyword>
<dbReference type="PROSITE" id="PS50887">
    <property type="entry name" value="GGDEF"/>
    <property type="match status" value="1"/>
</dbReference>
<protein>
    <submittedName>
        <fullName evidence="6">Bifunctional diguanylate cyclase/phosphodiesterase</fullName>
    </submittedName>
</protein>
<feature type="transmembrane region" description="Helical" evidence="1">
    <location>
        <begin position="142"/>
        <end position="164"/>
    </location>
</feature>
<feature type="domain" description="GGDEF" evidence="4">
    <location>
        <begin position="401"/>
        <end position="533"/>
    </location>
</feature>
<sequence length="795" mass="89033">MKEMPLTYDAGLILLSFIVIFISSFIALNISGTLFRTTGKTRWKWMSLGVLVMGLGIWSMHFIGMLAYQMPMPVTYNKSLVILSILPALVASGLAFAIISKPRVRKLEVIAGAILITAGIVSMHYTGMAAMQMQATIEYNPFLWGMSVVIALVASLIAMLLLFYSRDRSGFFWLKIASAVFITIGVSGMHYTGMAAARFVSMDHLGAVSGGALDSSYIAFNVSGGMVLILLAAILSLRSDKKVKSITDEYTRQFQSVIESATDGIVVIDSQQTVVQWNRGAENLFGYTKEEIEQQDIRTILPKEETHPYQSDFMSTDDKVIELTGVKKNGSRFPLELTSGHWETDSGQYCSMIIRDITERRTNELRISNLVYLDSLTGLPNRRLFNDRVQATIDQAKEEETIFTILYLDLDQFKLVNDTYSHRVGDELLIEAAKRIESCIIKTDTLARLSGDEFTILLQNVDYKEAQDLAHQILEAFNQQFVLKEEALFITLSIGASLYPADGDTTEELMKNASISMKRVKEDGKNNVQFYTQEMNQSLSRKSKIALSIREGLERDEFSVHYQPQIDIETERIVGVEALVRWHHPTFGMISPAEFIPIAEESGMILNIGDFVLRTACHQNKAWQDAGLDPFRVAVNISAKQFSKPNMAEIVTAALTESKLAPEYLELELTESIIQEAALAISKMDQLKKMGIHLSIDDFGTGYSSLSYLKLFPVDTLKIDQYFTRNIQTDAKDAALVDTIIQMARNLDLNVIAEGVETIEQLAFLKAKGCHQAQGYYFQKPLVPEKITELYAPVR</sequence>
<evidence type="ECO:0000313" key="6">
    <source>
        <dbReference type="EMBL" id="ANU13318.1"/>
    </source>
</evidence>
<dbReference type="GO" id="GO:0016020">
    <property type="term" value="C:membrane"/>
    <property type="evidence" value="ECO:0007669"/>
    <property type="project" value="UniProtKB-UniRule"/>
</dbReference>
<dbReference type="Gene3D" id="3.30.70.270">
    <property type="match status" value="1"/>
</dbReference>
<dbReference type="CDD" id="cd01949">
    <property type="entry name" value="GGDEF"/>
    <property type="match status" value="1"/>
</dbReference>
<dbReference type="KEGG" id="phc:BBI08_05470"/>
<dbReference type="Pfam" id="PF13426">
    <property type="entry name" value="PAS_9"/>
    <property type="match status" value="1"/>
</dbReference>
<dbReference type="NCBIfam" id="TIGR00229">
    <property type="entry name" value="sensory_box"/>
    <property type="match status" value="1"/>
</dbReference>
<dbReference type="InterPro" id="IPR005330">
    <property type="entry name" value="MHYT_dom"/>
</dbReference>
<dbReference type="InterPro" id="IPR029787">
    <property type="entry name" value="Nucleotide_cyclase"/>
</dbReference>
<evidence type="ECO:0000256" key="1">
    <source>
        <dbReference type="PROSITE-ProRule" id="PRU00244"/>
    </source>
</evidence>
<dbReference type="PROSITE" id="PS50883">
    <property type="entry name" value="EAL"/>
    <property type="match status" value="1"/>
</dbReference>
<dbReference type="InterPro" id="IPR001633">
    <property type="entry name" value="EAL_dom"/>
</dbReference>
<evidence type="ECO:0000259" key="2">
    <source>
        <dbReference type="PROSITE" id="PS50112"/>
    </source>
</evidence>
<gene>
    <name evidence="6" type="ORF">BBI08_05470</name>
</gene>
<dbReference type="SUPFAM" id="SSF55073">
    <property type="entry name" value="Nucleotide cyclase"/>
    <property type="match status" value="1"/>
</dbReference>
<dbReference type="Pfam" id="PF03707">
    <property type="entry name" value="MHYT"/>
    <property type="match status" value="2"/>
</dbReference>
<feature type="domain" description="PAS" evidence="2">
    <location>
        <begin position="250"/>
        <end position="292"/>
    </location>
</feature>
<dbReference type="InterPro" id="IPR035919">
    <property type="entry name" value="EAL_sf"/>
</dbReference>
<accession>A0A1C7DPN5</accession>
<dbReference type="Pfam" id="PF00563">
    <property type="entry name" value="EAL"/>
    <property type="match status" value="1"/>
</dbReference>
<feature type="transmembrane region" description="Helical" evidence="1">
    <location>
        <begin position="47"/>
        <end position="68"/>
    </location>
</feature>
<dbReference type="Pfam" id="PF00990">
    <property type="entry name" value="GGDEF"/>
    <property type="match status" value="1"/>
</dbReference>
<evidence type="ECO:0000259" key="4">
    <source>
        <dbReference type="PROSITE" id="PS50887"/>
    </source>
</evidence>
<evidence type="ECO:0000259" key="5">
    <source>
        <dbReference type="PROSITE" id="PS50924"/>
    </source>
</evidence>
<organism evidence="6 7">
    <name type="scientific">Planococcus halocryophilus</name>
    <dbReference type="NCBI Taxonomy" id="1215089"/>
    <lineage>
        <taxon>Bacteria</taxon>
        <taxon>Bacillati</taxon>
        <taxon>Bacillota</taxon>
        <taxon>Bacilli</taxon>
        <taxon>Bacillales</taxon>
        <taxon>Caryophanaceae</taxon>
        <taxon>Planococcus</taxon>
    </lineage>
</organism>
<feature type="transmembrane region" description="Helical" evidence="1">
    <location>
        <begin position="176"/>
        <end position="197"/>
    </location>
</feature>
<dbReference type="PROSITE" id="PS50924">
    <property type="entry name" value="MHYT"/>
    <property type="match status" value="1"/>
</dbReference>
<dbReference type="SMART" id="SM00267">
    <property type="entry name" value="GGDEF"/>
    <property type="match status" value="1"/>
</dbReference>
<dbReference type="Proteomes" id="UP000092687">
    <property type="component" value="Chromosome"/>
</dbReference>
<dbReference type="CDD" id="cd01948">
    <property type="entry name" value="EAL"/>
    <property type="match status" value="1"/>
</dbReference>
<feature type="transmembrane region" description="Helical" evidence="1">
    <location>
        <begin position="111"/>
        <end position="130"/>
    </location>
</feature>
<dbReference type="PROSITE" id="PS50112">
    <property type="entry name" value="PAS"/>
    <property type="match status" value="1"/>
</dbReference>
<feature type="transmembrane region" description="Helical" evidence="1">
    <location>
        <begin position="12"/>
        <end position="35"/>
    </location>
</feature>
<feature type="domain" description="EAL" evidence="3">
    <location>
        <begin position="542"/>
        <end position="795"/>
    </location>
</feature>
<dbReference type="InterPro" id="IPR043128">
    <property type="entry name" value="Rev_trsase/Diguanyl_cyclase"/>
</dbReference>
<dbReference type="Gene3D" id="3.30.450.20">
    <property type="entry name" value="PAS domain"/>
    <property type="match status" value="1"/>
</dbReference>
<dbReference type="FunFam" id="3.20.20.450:FF:000001">
    <property type="entry name" value="Cyclic di-GMP phosphodiesterase yahA"/>
    <property type="match status" value="1"/>
</dbReference>
<dbReference type="NCBIfam" id="TIGR00254">
    <property type="entry name" value="GGDEF"/>
    <property type="match status" value="1"/>
</dbReference>
<dbReference type="InterPro" id="IPR035965">
    <property type="entry name" value="PAS-like_dom_sf"/>
</dbReference>
<keyword evidence="1" id="KW-1133">Transmembrane helix</keyword>
<dbReference type="Gene3D" id="3.20.20.450">
    <property type="entry name" value="EAL domain"/>
    <property type="match status" value="1"/>
</dbReference>
<dbReference type="InterPro" id="IPR000014">
    <property type="entry name" value="PAS"/>
</dbReference>
<dbReference type="InterPro" id="IPR000160">
    <property type="entry name" value="GGDEF_dom"/>
</dbReference>
<dbReference type="SUPFAM" id="SSF141868">
    <property type="entry name" value="EAL domain-like"/>
    <property type="match status" value="1"/>
</dbReference>
<dbReference type="EMBL" id="CP016537">
    <property type="protein sequence ID" value="ANU13318.1"/>
    <property type="molecule type" value="Genomic_DNA"/>
</dbReference>
<evidence type="ECO:0000313" key="7">
    <source>
        <dbReference type="Proteomes" id="UP000092687"/>
    </source>
</evidence>
<keyword evidence="7" id="KW-1185">Reference proteome</keyword>
<dbReference type="SUPFAM" id="SSF55785">
    <property type="entry name" value="PYP-like sensor domain (PAS domain)"/>
    <property type="match status" value="1"/>
</dbReference>
<dbReference type="SMART" id="SM00052">
    <property type="entry name" value="EAL"/>
    <property type="match status" value="1"/>
</dbReference>
<dbReference type="AlphaFoldDB" id="A0A1C7DPN5"/>
<feature type="domain" description="MHYT" evidence="5">
    <location>
        <begin position="8"/>
        <end position="200"/>
    </location>
</feature>